<feature type="domain" description="IraD/Gp25-like" evidence="1">
    <location>
        <begin position="26"/>
        <end position="127"/>
    </location>
</feature>
<proteinExistence type="predicted"/>
<protein>
    <submittedName>
        <fullName evidence="2">GPW/gp25 family protein</fullName>
    </submittedName>
</protein>
<sequence length="143" mass="16564">MNFSYYDIPLSFDKMLSKKEPDLCSIKESIANYIHLIATSYFGECTFDERFGCAIWNIDFDNLTSANKMRDKIASSISSSIRLKEKRLSKVSVEVSIKQEEFTNKRKLNRIKKRVDITIHGTVKQTNEPFAALEQFYIAPLSY</sequence>
<evidence type="ECO:0000313" key="3">
    <source>
        <dbReference type="Proteomes" id="UP001500507"/>
    </source>
</evidence>
<dbReference type="Proteomes" id="UP001500507">
    <property type="component" value="Unassembled WGS sequence"/>
</dbReference>
<dbReference type="InterPro" id="IPR007048">
    <property type="entry name" value="IraD/Gp25-like"/>
</dbReference>
<dbReference type="Gene3D" id="3.10.450.40">
    <property type="match status" value="1"/>
</dbReference>
<dbReference type="Pfam" id="PF04965">
    <property type="entry name" value="GPW_gp25"/>
    <property type="match status" value="1"/>
</dbReference>
<name>A0ABN1MJJ4_9FLAO</name>
<organism evidence="2 3">
    <name type="scientific">Gangjinia marincola</name>
    <dbReference type="NCBI Taxonomy" id="578463"/>
    <lineage>
        <taxon>Bacteria</taxon>
        <taxon>Pseudomonadati</taxon>
        <taxon>Bacteroidota</taxon>
        <taxon>Flavobacteriia</taxon>
        <taxon>Flavobacteriales</taxon>
        <taxon>Flavobacteriaceae</taxon>
        <taxon>Gangjinia</taxon>
    </lineage>
</organism>
<evidence type="ECO:0000313" key="2">
    <source>
        <dbReference type="EMBL" id="GAA0873410.1"/>
    </source>
</evidence>
<evidence type="ECO:0000259" key="1">
    <source>
        <dbReference type="Pfam" id="PF04965"/>
    </source>
</evidence>
<dbReference type="SUPFAM" id="SSF160719">
    <property type="entry name" value="gpW/gp25-like"/>
    <property type="match status" value="1"/>
</dbReference>
<dbReference type="EMBL" id="BAAAFG010000016">
    <property type="protein sequence ID" value="GAA0873410.1"/>
    <property type="molecule type" value="Genomic_DNA"/>
</dbReference>
<gene>
    <name evidence="2" type="ORF">GCM10009117_25570</name>
</gene>
<keyword evidence="3" id="KW-1185">Reference proteome</keyword>
<dbReference type="RefSeq" id="WP_343768393.1">
    <property type="nucleotide sequence ID" value="NZ_BAAAFG010000016.1"/>
</dbReference>
<reference evidence="2 3" key="1">
    <citation type="journal article" date="2019" name="Int. J. Syst. Evol. Microbiol.">
        <title>The Global Catalogue of Microorganisms (GCM) 10K type strain sequencing project: providing services to taxonomists for standard genome sequencing and annotation.</title>
        <authorList>
            <consortium name="The Broad Institute Genomics Platform"/>
            <consortium name="The Broad Institute Genome Sequencing Center for Infectious Disease"/>
            <person name="Wu L."/>
            <person name="Ma J."/>
        </authorList>
    </citation>
    <scope>NUCLEOTIDE SEQUENCE [LARGE SCALE GENOMIC DNA]</scope>
    <source>
        <strain evidence="2 3">JCM 16082</strain>
    </source>
</reference>
<accession>A0ABN1MJJ4</accession>
<comment type="caution">
    <text evidence="2">The sequence shown here is derived from an EMBL/GenBank/DDBJ whole genome shotgun (WGS) entry which is preliminary data.</text>
</comment>